<dbReference type="Pfam" id="PF13520">
    <property type="entry name" value="AA_permease_2"/>
    <property type="match status" value="1"/>
</dbReference>
<keyword evidence="2" id="KW-0813">Transport</keyword>
<feature type="transmembrane region" description="Helical" evidence="6">
    <location>
        <begin position="38"/>
        <end position="65"/>
    </location>
</feature>
<keyword evidence="5 6" id="KW-0472">Membrane</keyword>
<evidence type="ECO:0000256" key="5">
    <source>
        <dbReference type="ARBA" id="ARBA00023136"/>
    </source>
</evidence>
<keyword evidence="3 6" id="KW-0812">Transmembrane</keyword>
<gene>
    <name evidence="7" type="ORF">K457DRAFT_43933</name>
</gene>
<feature type="non-terminal residue" evidence="7">
    <location>
        <position position="390"/>
    </location>
</feature>
<evidence type="ECO:0008006" key="9">
    <source>
        <dbReference type="Google" id="ProtNLM"/>
    </source>
</evidence>
<dbReference type="AlphaFoldDB" id="A0A197KHD4"/>
<feature type="transmembrane region" description="Helical" evidence="6">
    <location>
        <begin position="86"/>
        <end position="103"/>
    </location>
</feature>
<dbReference type="PANTHER" id="PTHR45649">
    <property type="entry name" value="AMINO-ACID PERMEASE BAT1"/>
    <property type="match status" value="1"/>
</dbReference>
<proteinExistence type="predicted"/>
<evidence type="ECO:0000256" key="4">
    <source>
        <dbReference type="ARBA" id="ARBA00022989"/>
    </source>
</evidence>
<keyword evidence="4 6" id="KW-1133">Transmembrane helix</keyword>
<dbReference type="InterPro" id="IPR002293">
    <property type="entry name" value="AA/rel_permease1"/>
</dbReference>
<evidence type="ECO:0000256" key="6">
    <source>
        <dbReference type="SAM" id="Phobius"/>
    </source>
</evidence>
<evidence type="ECO:0000256" key="1">
    <source>
        <dbReference type="ARBA" id="ARBA00004141"/>
    </source>
</evidence>
<feature type="transmembrane region" description="Helical" evidence="6">
    <location>
        <begin position="290"/>
        <end position="314"/>
    </location>
</feature>
<dbReference type="GO" id="GO:0016020">
    <property type="term" value="C:membrane"/>
    <property type="evidence" value="ECO:0007669"/>
    <property type="project" value="UniProtKB-SubCell"/>
</dbReference>
<dbReference type="STRING" id="1314771.A0A197KHD4"/>
<feature type="transmembrane region" description="Helical" evidence="6">
    <location>
        <begin position="362"/>
        <end position="382"/>
    </location>
</feature>
<feature type="transmembrane region" description="Helical" evidence="6">
    <location>
        <begin position="115"/>
        <end position="138"/>
    </location>
</feature>
<accession>A0A197KHD4</accession>
<dbReference type="Gene3D" id="1.20.1740.10">
    <property type="entry name" value="Amino acid/polyamine transporter I"/>
    <property type="match status" value="1"/>
</dbReference>
<dbReference type="PIRSF" id="PIRSF006060">
    <property type="entry name" value="AA_transporter"/>
    <property type="match status" value="1"/>
</dbReference>
<dbReference type="PANTHER" id="PTHR45649:SF26">
    <property type="entry name" value="OS04G0435100 PROTEIN"/>
    <property type="match status" value="1"/>
</dbReference>
<feature type="transmembrane region" description="Helical" evidence="6">
    <location>
        <begin position="159"/>
        <end position="183"/>
    </location>
</feature>
<feature type="transmembrane region" description="Helical" evidence="6">
    <location>
        <begin position="203"/>
        <end position="227"/>
    </location>
</feature>
<dbReference type="GO" id="GO:0022857">
    <property type="term" value="F:transmembrane transporter activity"/>
    <property type="evidence" value="ECO:0007669"/>
    <property type="project" value="InterPro"/>
</dbReference>
<dbReference type="OrthoDB" id="2417308at2759"/>
<evidence type="ECO:0000256" key="2">
    <source>
        <dbReference type="ARBA" id="ARBA00022448"/>
    </source>
</evidence>
<feature type="transmembrane region" description="Helical" evidence="6">
    <location>
        <begin position="267"/>
        <end position="284"/>
    </location>
</feature>
<evidence type="ECO:0000313" key="7">
    <source>
        <dbReference type="EMBL" id="OAQ36558.1"/>
    </source>
</evidence>
<evidence type="ECO:0000256" key="3">
    <source>
        <dbReference type="ARBA" id="ARBA00022692"/>
    </source>
</evidence>
<evidence type="ECO:0000313" key="8">
    <source>
        <dbReference type="Proteomes" id="UP000078512"/>
    </source>
</evidence>
<name>A0A197KHD4_9FUNG</name>
<dbReference type="Proteomes" id="UP000078512">
    <property type="component" value="Unassembled WGS sequence"/>
</dbReference>
<keyword evidence="8" id="KW-1185">Reference proteome</keyword>
<protein>
    <recommendedName>
        <fullName evidence="9">Amino acid transporter</fullName>
    </recommendedName>
</protein>
<sequence>MARKLPWVTVAGAALTATNVFSGVIPLYGLSLMNGGPAWATWSFLLIGLMSIAVTLCLSELASAYPTTAGVHHWVYQLGSAKRRAYLSWMVGWFTIVSAVRIMRDGIDVAIYRFIPLRLFMVALAVALISVMLSLAGIEPSMAQVPFTAAEESRRPERALPKLMLGSTVSSLLIGLPLVIVLNYGIVKTIRGLLDESVPGIKIILSTIGDSTGTVFVAFVLTAIFFAGLMRLSTATRTVYSFARDGGVPHSSYWNHLHPRRKIPQRVSWLVTIACMCCIFPFFWGNSVAFQWISSLGCITANISFIVPLCMRLTHEGSLHFIPGNFNLGRFSKPLHILSIVWLTFLSLALTLPSTIPVTKNNFNYAPVVLAILAIIFAVSWFKARTDFTG</sequence>
<reference evidence="7 8" key="1">
    <citation type="submission" date="2016-05" db="EMBL/GenBank/DDBJ databases">
        <title>Genome sequencing reveals origins of a unique bacterial endosymbiosis in the earliest lineages of terrestrial Fungi.</title>
        <authorList>
            <consortium name="DOE Joint Genome Institute"/>
            <person name="Uehling J."/>
            <person name="Gryganskyi A."/>
            <person name="Hameed K."/>
            <person name="Tschaplinski T."/>
            <person name="Misztal P."/>
            <person name="Wu S."/>
            <person name="Desiro A."/>
            <person name="Vande Pol N."/>
            <person name="Du Z.-Y."/>
            <person name="Zienkiewicz A."/>
            <person name="Zienkiewicz K."/>
            <person name="Morin E."/>
            <person name="Tisserant E."/>
            <person name="Splivallo R."/>
            <person name="Hainaut M."/>
            <person name="Henrissat B."/>
            <person name="Ohm R."/>
            <person name="Kuo A."/>
            <person name="Yan J."/>
            <person name="Lipzen A."/>
            <person name="Nolan M."/>
            <person name="Labutti K."/>
            <person name="Barry K."/>
            <person name="Goldstein A."/>
            <person name="Labbe J."/>
            <person name="Schadt C."/>
            <person name="Tuskan G."/>
            <person name="Grigoriev I."/>
            <person name="Martin F."/>
            <person name="Vilgalys R."/>
            <person name="Bonito G."/>
        </authorList>
    </citation>
    <scope>NUCLEOTIDE SEQUENCE [LARGE SCALE GENOMIC DNA]</scope>
    <source>
        <strain evidence="7 8">AG-77</strain>
    </source>
</reference>
<organism evidence="7 8">
    <name type="scientific">Linnemannia elongata AG-77</name>
    <dbReference type="NCBI Taxonomy" id="1314771"/>
    <lineage>
        <taxon>Eukaryota</taxon>
        <taxon>Fungi</taxon>
        <taxon>Fungi incertae sedis</taxon>
        <taxon>Mucoromycota</taxon>
        <taxon>Mortierellomycotina</taxon>
        <taxon>Mortierellomycetes</taxon>
        <taxon>Mortierellales</taxon>
        <taxon>Mortierellaceae</taxon>
        <taxon>Linnemannia</taxon>
    </lineage>
</organism>
<dbReference type="EMBL" id="KV442011">
    <property type="protein sequence ID" value="OAQ36558.1"/>
    <property type="molecule type" value="Genomic_DNA"/>
</dbReference>
<feature type="transmembrane region" description="Helical" evidence="6">
    <location>
        <begin position="335"/>
        <end position="356"/>
    </location>
</feature>
<comment type="subcellular location">
    <subcellularLocation>
        <location evidence="1">Membrane</location>
        <topology evidence="1">Multi-pass membrane protein</topology>
    </subcellularLocation>
</comment>